<evidence type="ECO:0000313" key="3">
    <source>
        <dbReference type="EMBL" id="ORX61507.1"/>
    </source>
</evidence>
<evidence type="ECO:0000259" key="1">
    <source>
        <dbReference type="PROSITE" id="PS50172"/>
    </source>
</evidence>
<reference evidence="3 4" key="1">
    <citation type="submission" date="2016-07" db="EMBL/GenBank/DDBJ databases">
        <title>Pervasive Adenine N6-methylation of Active Genes in Fungi.</title>
        <authorList>
            <consortium name="DOE Joint Genome Institute"/>
            <person name="Mondo S.J."/>
            <person name="Dannebaum R.O."/>
            <person name="Kuo R.C."/>
            <person name="Labutti K."/>
            <person name="Haridas S."/>
            <person name="Kuo A."/>
            <person name="Salamov A."/>
            <person name="Ahrendt S.R."/>
            <person name="Lipzen A."/>
            <person name="Sullivan W."/>
            <person name="Andreopoulos W.B."/>
            <person name="Clum A."/>
            <person name="Lindquist E."/>
            <person name="Daum C."/>
            <person name="Ramamoorthy G.K."/>
            <person name="Gryganskyi A."/>
            <person name="Culley D."/>
            <person name="Magnuson J.K."/>
            <person name="James T.Y."/>
            <person name="O'Malley M.A."/>
            <person name="Stajich J.E."/>
            <person name="Spatafora J.W."/>
            <person name="Visel A."/>
            <person name="Grigoriev I.V."/>
        </authorList>
    </citation>
    <scope>NUCLEOTIDE SEQUENCE [LARGE SCALE GENOMIC DNA]</scope>
    <source>
        <strain evidence="3 4">NRRL 3301</strain>
    </source>
</reference>
<evidence type="ECO:0000313" key="4">
    <source>
        <dbReference type="Proteomes" id="UP000242146"/>
    </source>
</evidence>
<feature type="domain" description="Fibronectin type-III" evidence="2">
    <location>
        <begin position="76"/>
        <end position="165"/>
    </location>
</feature>
<dbReference type="InterPro" id="IPR036116">
    <property type="entry name" value="FN3_sf"/>
</dbReference>
<dbReference type="GO" id="GO:0000747">
    <property type="term" value="P:conjugation with cellular fusion"/>
    <property type="evidence" value="ECO:0007669"/>
    <property type="project" value="TreeGrafter"/>
</dbReference>
<dbReference type="OrthoDB" id="245697at2759"/>
<dbReference type="EMBL" id="MCGT01000003">
    <property type="protein sequence ID" value="ORX61507.1"/>
    <property type="molecule type" value="Genomic_DNA"/>
</dbReference>
<dbReference type="SUPFAM" id="SSF49265">
    <property type="entry name" value="Fibronectin type III"/>
    <property type="match status" value="1"/>
</dbReference>
<evidence type="ECO:0000259" key="2">
    <source>
        <dbReference type="PROSITE" id="PS50853"/>
    </source>
</evidence>
<dbReference type="Gene3D" id="2.60.40.10">
    <property type="entry name" value="Immunoglobulins"/>
    <property type="match status" value="1"/>
</dbReference>
<dbReference type="CDD" id="cd17742">
    <property type="entry name" value="BRCT_CHS5_like"/>
    <property type="match status" value="1"/>
</dbReference>
<dbReference type="PANTHER" id="PTHR47351:SF1">
    <property type="entry name" value="CHITIN BIOSYNTHESIS PROTEIN CHS5"/>
    <property type="match status" value="1"/>
</dbReference>
<dbReference type="PROSITE" id="PS50172">
    <property type="entry name" value="BRCT"/>
    <property type="match status" value="1"/>
</dbReference>
<dbReference type="SUPFAM" id="SSF52113">
    <property type="entry name" value="BRCT domain"/>
    <property type="match status" value="1"/>
</dbReference>
<dbReference type="InterPro" id="IPR031673">
    <property type="entry name" value="Chs5_N"/>
</dbReference>
<proteinExistence type="predicted"/>
<protein>
    <submittedName>
        <fullName evidence="3">BRCT domain-containing protein</fullName>
    </submittedName>
</protein>
<dbReference type="GO" id="GO:0034044">
    <property type="term" value="C:exomer complex"/>
    <property type="evidence" value="ECO:0007669"/>
    <property type="project" value="TreeGrafter"/>
</dbReference>
<dbReference type="CDD" id="cd13945">
    <property type="entry name" value="Chs5_N"/>
    <property type="match status" value="1"/>
</dbReference>
<accession>A0A1X2GU15</accession>
<dbReference type="PROSITE" id="PS50853">
    <property type="entry name" value="FN3"/>
    <property type="match status" value="1"/>
</dbReference>
<dbReference type="GO" id="GO:0046983">
    <property type="term" value="F:protein dimerization activity"/>
    <property type="evidence" value="ECO:0007669"/>
    <property type="project" value="InterPro"/>
</dbReference>
<dbReference type="STRING" id="101127.A0A1X2GU15"/>
<organism evidence="3 4">
    <name type="scientific">Hesseltinella vesiculosa</name>
    <dbReference type="NCBI Taxonomy" id="101127"/>
    <lineage>
        <taxon>Eukaryota</taxon>
        <taxon>Fungi</taxon>
        <taxon>Fungi incertae sedis</taxon>
        <taxon>Mucoromycota</taxon>
        <taxon>Mucoromycotina</taxon>
        <taxon>Mucoromycetes</taxon>
        <taxon>Mucorales</taxon>
        <taxon>Cunninghamellaceae</taxon>
        <taxon>Hesseltinella</taxon>
    </lineage>
</organism>
<keyword evidence="4" id="KW-1185">Reference proteome</keyword>
<dbReference type="Gene3D" id="6.20.120.50">
    <property type="match status" value="1"/>
</dbReference>
<dbReference type="GO" id="GO:0005802">
    <property type="term" value="C:trans-Golgi network"/>
    <property type="evidence" value="ECO:0007669"/>
    <property type="project" value="TreeGrafter"/>
</dbReference>
<name>A0A1X2GU15_9FUNG</name>
<dbReference type="GO" id="GO:0006893">
    <property type="term" value="P:Golgi to plasma membrane transport"/>
    <property type="evidence" value="ECO:0007669"/>
    <property type="project" value="TreeGrafter"/>
</dbReference>
<dbReference type="InterPro" id="IPR036420">
    <property type="entry name" value="BRCT_dom_sf"/>
</dbReference>
<dbReference type="InterPro" id="IPR013783">
    <property type="entry name" value="Ig-like_fold"/>
</dbReference>
<comment type="caution">
    <text evidence="3">The sequence shown here is derived from an EMBL/GenBank/DDBJ whole genome shotgun (WGS) entry which is preliminary data.</text>
</comment>
<dbReference type="Proteomes" id="UP000242146">
    <property type="component" value="Unassembled WGS sequence"/>
</dbReference>
<dbReference type="AlphaFoldDB" id="A0A1X2GU15"/>
<dbReference type="PANTHER" id="PTHR47351">
    <property type="entry name" value="CHITIN BIOSYNTHESIS PROTEIN CHS5"/>
    <property type="match status" value="1"/>
</dbReference>
<dbReference type="InterPro" id="IPR031669">
    <property type="entry name" value="Fn3_2"/>
</dbReference>
<dbReference type="CDD" id="cd00063">
    <property type="entry name" value="FN3"/>
    <property type="match status" value="1"/>
</dbReference>
<dbReference type="InterPro" id="IPR003961">
    <property type="entry name" value="FN3_dom"/>
</dbReference>
<dbReference type="Gene3D" id="3.40.50.10190">
    <property type="entry name" value="BRCT domain"/>
    <property type="match status" value="1"/>
</dbReference>
<dbReference type="Pfam" id="PF16892">
    <property type="entry name" value="CHS5_N"/>
    <property type="match status" value="1"/>
</dbReference>
<sequence length="259" mass="29391">MTSVQFTVGKLDAGMAILLTEDHHLIEFPSLLLPKGVASGSIVNISVNRNISEEERKMQEFWDLQNTIVQRFGEAGPEVPTLRVKNITQTSLILEWDVLELHTATLRSLDVYKNNTKLTQQVPGETNFIKLSGLDVDHEYEFYIVIKTTAGQYESNRVTVRTHKMDNLTGIQVAFGNFESQDALDQMKHLLDKIGATWTNDVNHETTHLIAQIPGDRNYETAVKYSIPIVKPEWLLQCDLKKTIQPALPYYIVDVPNLQ</sequence>
<feature type="domain" description="BRCT" evidence="1">
    <location>
        <begin position="163"/>
        <end position="252"/>
    </location>
</feature>
<dbReference type="Pfam" id="PF00533">
    <property type="entry name" value="BRCT"/>
    <property type="match status" value="1"/>
</dbReference>
<gene>
    <name evidence="3" type="ORF">DM01DRAFT_1332107</name>
</gene>
<dbReference type="InterPro" id="IPR052827">
    <property type="entry name" value="CHS_Export/Cell_Fusion_Reg"/>
</dbReference>
<dbReference type="InterPro" id="IPR001357">
    <property type="entry name" value="BRCT_dom"/>
</dbReference>
<dbReference type="Pfam" id="PF16893">
    <property type="entry name" value="fn3_2"/>
    <property type="match status" value="1"/>
</dbReference>
<dbReference type="SMART" id="SM00292">
    <property type="entry name" value="BRCT"/>
    <property type="match status" value="1"/>
</dbReference>